<name>A0A9P7SHV7_9HYPO</name>
<feature type="transmembrane region" description="Helical" evidence="7">
    <location>
        <begin position="61"/>
        <end position="80"/>
    </location>
</feature>
<evidence type="ECO:0000313" key="11">
    <source>
        <dbReference type="EMBL" id="KAG5941679.1"/>
    </source>
</evidence>
<dbReference type="CDD" id="cd04205">
    <property type="entry name" value="CuRO_2_LCC_like"/>
    <property type="match status" value="1"/>
</dbReference>
<dbReference type="PANTHER" id="PTHR11709:SF394">
    <property type="entry name" value="FI03373P-RELATED"/>
    <property type="match status" value="1"/>
</dbReference>
<dbReference type="Pfam" id="PF07731">
    <property type="entry name" value="Cu-oxidase_2"/>
    <property type="match status" value="1"/>
</dbReference>
<sequence>MLRDHHEVWTAEPEPIAGCAADRPNQLPDKISHHDIHTRLHSGLKSQEFAFVYKVMQMATVWKSICVTGLAFWAIYYLIISTDSGYVLTQSWSWQSPSSPERSDPFALCPEQHIFRRPHTISLHWNITREARRPDGALKETYLINGQFPGPTVEARSGDELHITVYNGITGSNDGVAIHWHGITMKGFNEMDGAVGITQCAVGPGRTFVYKFQISQQQHGTFWYHAHSAVQRADGMYGGLVVHKPVGKQRKSDLSIHGYDSEKLLLIGDWYHRSADRVLAEYKDFRSFANEPVPDSLLINGAGSYNCSNARPGKPVDCMNMDTPVVHVHRERVRLRIVNTGASAGYSLQLAGAAMKLVTLDGGGLVSKRTPWTSTIGVLYPGERMDVVLLPSGEQTARILKIALDPELMQLMNPALTRMQEFPLKWTQPDSRRTRARGDRREFVNVVNLRDAQGVSTTLDKVATDTALLYTSLAINSFKNNEPWGELNHTSWMWKDPYAKPLLAINATAWQNGTEQANPFREFKVPRFEAGEERWMDLVVNNVDDRGHPFHLHGYEFYVLASRQDGLGRAYNPFDNHGAEIPVNVRTPLRKDTVYIKPRGYVVLRLRLNAPGLWLMHCHVLWHQAAGMGTVLQVGDISEATARKAGDSY</sequence>
<keyword evidence="3" id="KW-0732">Signal</keyword>
<dbReference type="Pfam" id="PF00394">
    <property type="entry name" value="Cu-oxidase"/>
    <property type="match status" value="1"/>
</dbReference>
<dbReference type="PROSITE" id="PS00080">
    <property type="entry name" value="MULTICOPPER_OXIDASE2"/>
    <property type="match status" value="1"/>
</dbReference>
<keyword evidence="2" id="KW-0479">Metal-binding</keyword>
<evidence type="ECO:0000256" key="1">
    <source>
        <dbReference type="ARBA" id="ARBA00010609"/>
    </source>
</evidence>
<dbReference type="PROSITE" id="PS00079">
    <property type="entry name" value="MULTICOPPER_OXIDASE1"/>
    <property type="match status" value="1"/>
</dbReference>
<organism evidence="11 12">
    <name type="scientific">Claviceps pazoutovae</name>
    <dbReference type="NCBI Taxonomy" id="1649127"/>
    <lineage>
        <taxon>Eukaryota</taxon>
        <taxon>Fungi</taxon>
        <taxon>Dikarya</taxon>
        <taxon>Ascomycota</taxon>
        <taxon>Pezizomycotina</taxon>
        <taxon>Sordariomycetes</taxon>
        <taxon>Hypocreomycetidae</taxon>
        <taxon>Hypocreales</taxon>
        <taxon>Clavicipitaceae</taxon>
        <taxon>Claviceps</taxon>
    </lineage>
</organism>
<dbReference type="GO" id="GO:0005507">
    <property type="term" value="F:copper ion binding"/>
    <property type="evidence" value="ECO:0007669"/>
    <property type="project" value="InterPro"/>
</dbReference>
<dbReference type="CDD" id="cd04206">
    <property type="entry name" value="CuRO_1_LCC_like"/>
    <property type="match status" value="1"/>
</dbReference>
<evidence type="ECO:0000256" key="6">
    <source>
        <dbReference type="ARBA" id="ARBA00023180"/>
    </source>
</evidence>
<dbReference type="InterPro" id="IPR002355">
    <property type="entry name" value="Cu_oxidase_Cu_BS"/>
</dbReference>
<evidence type="ECO:0000256" key="2">
    <source>
        <dbReference type="ARBA" id="ARBA00022723"/>
    </source>
</evidence>
<evidence type="ECO:0000259" key="9">
    <source>
        <dbReference type="Pfam" id="PF07731"/>
    </source>
</evidence>
<dbReference type="SUPFAM" id="SSF49503">
    <property type="entry name" value="Cupredoxins"/>
    <property type="match status" value="3"/>
</dbReference>
<feature type="domain" description="Plastocyanin-like" evidence="10">
    <location>
        <begin position="127"/>
        <end position="245"/>
    </location>
</feature>
<keyword evidence="6" id="KW-0325">Glycoprotein</keyword>
<comment type="similarity">
    <text evidence="1">Belongs to the multicopper oxidase family.</text>
</comment>
<dbReference type="OrthoDB" id="2121828at2759"/>
<proteinExistence type="inferred from homology"/>
<accession>A0A9P7SHV7</accession>
<evidence type="ECO:0000259" key="8">
    <source>
        <dbReference type="Pfam" id="PF00394"/>
    </source>
</evidence>
<keyword evidence="4" id="KW-0560">Oxidoreductase</keyword>
<evidence type="ECO:0000313" key="12">
    <source>
        <dbReference type="Proteomes" id="UP000706124"/>
    </source>
</evidence>
<keyword evidence="7" id="KW-1133">Transmembrane helix</keyword>
<dbReference type="Proteomes" id="UP000706124">
    <property type="component" value="Unassembled WGS sequence"/>
</dbReference>
<dbReference type="GO" id="GO:0016491">
    <property type="term" value="F:oxidoreductase activity"/>
    <property type="evidence" value="ECO:0007669"/>
    <property type="project" value="UniProtKB-KW"/>
</dbReference>
<dbReference type="Pfam" id="PF07732">
    <property type="entry name" value="Cu-oxidase_3"/>
    <property type="match status" value="1"/>
</dbReference>
<dbReference type="Gene3D" id="2.60.40.420">
    <property type="entry name" value="Cupredoxins - blue copper proteins"/>
    <property type="match status" value="3"/>
</dbReference>
<evidence type="ECO:0000259" key="10">
    <source>
        <dbReference type="Pfam" id="PF07732"/>
    </source>
</evidence>
<evidence type="ECO:0000256" key="5">
    <source>
        <dbReference type="ARBA" id="ARBA00023008"/>
    </source>
</evidence>
<dbReference type="InterPro" id="IPR011706">
    <property type="entry name" value="Cu-oxidase_C"/>
</dbReference>
<keyword evidence="5" id="KW-0186">Copper</keyword>
<gene>
    <name evidence="11" type="ORF">E4U60_007760</name>
</gene>
<keyword evidence="12" id="KW-1185">Reference proteome</keyword>
<dbReference type="AlphaFoldDB" id="A0A9P7SHV7"/>
<keyword evidence="7" id="KW-0812">Transmembrane</keyword>
<reference evidence="11 12" key="1">
    <citation type="journal article" date="2020" name="bioRxiv">
        <title>Whole genome comparisons of ergot fungi reveals the divergence and evolution of species within the genus Claviceps are the result of varying mechanisms driving genome evolution and host range expansion.</title>
        <authorList>
            <person name="Wyka S.A."/>
            <person name="Mondo S.J."/>
            <person name="Liu M."/>
            <person name="Dettman J."/>
            <person name="Nalam V."/>
            <person name="Broders K.D."/>
        </authorList>
    </citation>
    <scope>NUCLEOTIDE SEQUENCE [LARGE SCALE GENOMIC DNA]</scope>
    <source>
        <strain evidence="11 12">CCC 1485</strain>
    </source>
</reference>
<evidence type="ECO:0000256" key="3">
    <source>
        <dbReference type="ARBA" id="ARBA00022729"/>
    </source>
</evidence>
<dbReference type="InterPro" id="IPR045087">
    <property type="entry name" value="Cu-oxidase_fam"/>
</dbReference>
<comment type="caution">
    <text evidence="11">The sequence shown here is derived from an EMBL/GenBank/DDBJ whole genome shotgun (WGS) entry which is preliminary data.</text>
</comment>
<feature type="domain" description="Plastocyanin-like" evidence="9">
    <location>
        <begin position="516"/>
        <end position="635"/>
    </location>
</feature>
<dbReference type="PANTHER" id="PTHR11709">
    <property type="entry name" value="MULTI-COPPER OXIDASE"/>
    <property type="match status" value="1"/>
</dbReference>
<protein>
    <submittedName>
        <fullName evidence="11">Uncharacterized protein</fullName>
    </submittedName>
</protein>
<evidence type="ECO:0000256" key="7">
    <source>
        <dbReference type="SAM" id="Phobius"/>
    </source>
</evidence>
<keyword evidence="7" id="KW-0472">Membrane</keyword>
<dbReference type="EMBL" id="SRPO01000092">
    <property type="protein sequence ID" value="KAG5941679.1"/>
    <property type="molecule type" value="Genomic_DNA"/>
</dbReference>
<dbReference type="InterPro" id="IPR001117">
    <property type="entry name" value="Cu-oxidase_2nd"/>
</dbReference>
<dbReference type="InterPro" id="IPR033138">
    <property type="entry name" value="Cu_oxidase_CS"/>
</dbReference>
<dbReference type="InterPro" id="IPR011707">
    <property type="entry name" value="Cu-oxidase-like_N"/>
</dbReference>
<evidence type="ECO:0000256" key="4">
    <source>
        <dbReference type="ARBA" id="ARBA00023002"/>
    </source>
</evidence>
<dbReference type="InterPro" id="IPR008972">
    <property type="entry name" value="Cupredoxin"/>
</dbReference>
<feature type="domain" description="Plastocyanin-like" evidence="8">
    <location>
        <begin position="264"/>
        <end position="390"/>
    </location>
</feature>